<organism evidence="2 3">
    <name type="scientific">Penicillium alfredii</name>
    <dbReference type="NCBI Taxonomy" id="1506179"/>
    <lineage>
        <taxon>Eukaryota</taxon>
        <taxon>Fungi</taxon>
        <taxon>Dikarya</taxon>
        <taxon>Ascomycota</taxon>
        <taxon>Pezizomycotina</taxon>
        <taxon>Eurotiomycetes</taxon>
        <taxon>Eurotiomycetidae</taxon>
        <taxon>Eurotiales</taxon>
        <taxon>Aspergillaceae</taxon>
        <taxon>Penicillium</taxon>
    </lineage>
</organism>
<dbReference type="AlphaFoldDB" id="A0A9W9F9U7"/>
<evidence type="ECO:0000313" key="3">
    <source>
        <dbReference type="Proteomes" id="UP001141434"/>
    </source>
</evidence>
<reference evidence="2" key="2">
    <citation type="journal article" date="2023" name="IMA Fungus">
        <title>Comparative genomic study of the Penicillium genus elucidates a diverse pangenome and 15 lateral gene transfer events.</title>
        <authorList>
            <person name="Petersen C."/>
            <person name="Sorensen T."/>
            <person name="Nielsen M.R."/>
            <person name="Sondergaard T.E."/>
            <person name="Sorensen J.L."/>
            <person name="Fitzpatrick D.A."/>
            <person name="Frisvad J.C."/>
            <person name="Nielsen K.L."/>
        </authorList>
    </citation>
    <scope>NUCLEOTIDE SEQUENCE</scope>
    <source>
        <strain evidence="2">IBT 34128</strain>
    </source>
</reference>
<comment type="caution">
    <text evidence="2">The sequence shown here is derived from an EMBL/GenBank/DDBJ whole genome shotgun (WGS) entry which is preliminary data.</text>
</comment>
<dbReference type="GeneID" id="81395188"/>
<evidence type="ECO:0000313" key="2">
    <source>
        <dbReference type="EMBL" id="KAJ5096082.1"/>
    </source>
</evidence>
<gene>
    <name evidence="2" type="ORF">NUU61_005438</name>
</gene>
<proteinExistence type="predicted"/>
<dbReference type="OrthoDB" id="5273847at2759"/>
<feature type="domain" description="DUF7600" evidence="1">
    <location>
        <begin position="16"/>
        <end position="89"/>
    </location>
</feature>
<sequence length="95" mass="10536">MDHWKLQCERAGHIDFNQTVLLHKSIVRIGVSVLEEEAGTYIAGIELISKERRRGNQILGYRIPGSQVFVDIKSAQMLRGFQVAAGKGGNTKNNA</sequence>
<protein>
    <recommendedName>
        <fullName evidence="1">DUF7600 domain-containing protein</fullName>
    </recommendedName>
</protein>
<dbReference type="Pfam" id="PF24539">
    <property type="entry name" value="DUF7600"/>
    <property type="match status" value="1"/>
</dbReference>
<dbReference type="Proteomes" id="UP001141434">
    <property type="component" value="Unassembled WGS sequence"/>
</dbReference>
<evidence type="ECO:0000259" key="1">
    <source>
        <dbReference type="Pfam" id="PF24539"/>
    </source>
</evidence>
<dbReference type="InterPro" id="IPR056021">
    <property type="entry name" value="DUF7600"/>
</dbReference>
<dbReference type="RefSeq" id="XP_056511633.1">
    <property type="nucleotide sequence ID" value="XM_056656020.1"/>
</dbReference>
<dbReference type="EMBL" id="JAPMSZ010000007">
    <property type="protein sequence ID" value="KAJ5096082.1"/>
    <property type="molecule type" value="Genomic_DNA"/>
</dbReference>
<name>A0A9W9F9U7_9EURO</name>
<reference evidence="2" key="1">
    <citation type="submission" date="2022-11" db="EMBL/GenBank/DDBJ databases">
        <authorList>
            <person name="Petersen C."/>
        </authorList>
    </citation>
    <scope>NUCLEOTIDE SEQUENCE</scope>
    <source>
        <strain evidence="2">IBT 34128</strain>
    </source>
</reference>
<accession>A0A9W9F9U7</accession>
<keyword evidence="3" id="KW-1185">Reference proteome</keyword>